<evidence type="ECO:0000256" key="1">
    <source>
        <dbReference type="SAM" id="MobiDB-lite"/>
    </source>
</evidence>
<proteinExistence type="predicted"/>
<sequence length="261" mass="27973">MSVAIVERDEPPAPQNTSSAAPISAASEAASILSVIERMALDPNIDPDRIERFIDLKERMEQRAAERAYSEAFAAMTPNLPAISRRGKGHNNTQYAKWEDIQDGIIPIISRHGFGLSFKIAQNNNTVTVTATLLHNGGHKDSTDFVTAPDKGPGRNDIQAIGSAISYGKRYAACALLNIRVAGEDDDGRKAGLTGDDVKPISAEQLSELQRALGDTGTDIARFCRFHKIDALPDLPAAKLASAIAGIKRAASERATRGASR</sequence>
<dbReference type="EMBL" id="JACICC010000002">
    <property type="protein sequence ID" value="MBB3808792.1"/>
    <property type="molecule type" value="Genomic_DNA"/>
</dbReference>
<accession>A0A7W6EG80</accession>
<dbReference type="InterPro" id="IPR007499">
    <property type="entry name" value="ERF_bacteria_virus"/>
</dbReference>
<feature type="compositionally biased region" description="Basic and acidic residues" evidence="1">
    <location>
        <begin position="1"/>
        <end position="11"/>
    </location>
</feature>
<dbReference type="Proteomes" id="UP000537592">
    <property type="component" value="Unassembled WGS sequence"/>
</dbReference>
<evidence type="ECO:0008006" key="4">
    <source>
        <dbReference type="Google" id="ProtNLM"/>
    </source>
</evidence>
<dbReference type="Pfam" id="PF04404">
    <property type="entry name" value="ERF"/>
    <property type="match status" value="1"/>
</dbReference>
<evidence type="ECO:0000313" key="2">
    <source>
        <dbReference type="EMBL" id="MBB3808792.1"/>
    </source>
</evidence>
<protein>
    <recommendedName>
        <fullName evidence="4">ERF family protein</fullName>
    </recommendedName>
</protein>
<organism evidence="2 3">
    <name type="scientific">Pseudochelatococcus contaminans</name>
    <dbReference type="NCBI Taxonomy" id="1538103"/>
    <lineage>
        <taxon>Bacteria</taxon>
        <taxon>Pseudomonadati</taxon>
        <taxon>Pseudomonadota</taxon>
        <taxon>Alphaproteobacteria</taxon>
        <taxon>Hyphomicrobiales</taxon>
        <taxon>Chelatococcaceae</taxon>
        <taxon>Pseudochelatococcus</taxon>
    </lineage>
</organism>
<comment type="caution">
    <text evidence="2">The sequence shown here is derived from an EMBL/GenBank/DDBJ whole genome shotgun (WGS) entry which is preliminary data.</text>
</comment>
<evidence type="ECO:0000313" key="3">
    <source>
        <dbReference type="Proteomes" id="UP000537592"/>
    </source>
</evidence>
<reference evidence="2 3" key="1">
    <citation type="submission" date="2020-08" db="EMBL/GenBank/DDBJ databases">
        <title>Genomic Encyclopedia of Type Strains, Phase IV (KMG-IV): sequencing the most valuable type-strain genomes for metagenomic binning, comparative biology and taxonomic classification.</title>
        <authorList>
            <person name="Goeker M."/>
        </authorList>
    </citation>
    <scope>NUCLEOTIDE SEQUENCE [LARGE SCALE GENOMIC DNA]</scope>
    <source>
        <strain evidence="2 3">DSM 28760</strain>
    </source>
</reference>
<dbReference type="AlphaFoldDB" id="A0A7W6EG80"/>
<feature type="region of interest" description="Disordered" evidence="1">
    <location>
        <begin position="1"/>
        <end position="23"/>
    </location>
</feature>
<gene>
    <name evidence="2" type="ORF">FHS81_000862</name>
</gene>
<name>A0A7W6EG80_9HYPH</name>
<keyword evidence="3" id="KW-1185">Reference proteome</keyword>